<dbReference type="AlphaFoldDB" id="A0AAD9ML49"/>
<feature type="compositionally biased region" description="Acidic residues" evidence="1">
    <location>
        <begin position="338"/>
        <end position="359"/>
    </location>
</feature>
<feature type="compositionally biased region" description="Basic and acidic residues" evidence="1">
    <location>
        <begin position="288"/>
        <end position="307"/>
    </location>
</feature>
<dbReference type="PANTHER" id="PTHR36968:SF5">
    <property type="entry name" value="HOMEOBOX-DDT DOMAIN PROTEIN RLT2"/>
    <property type="match status" value="1"/>
</dbReference>
<name>A0AAD9ML49_PROWI</name>
<evidence type="ECO:0000313" key="3">
    <source>
        <dbReference type="Proteomes" id="UP001255856"/>
    </source>
</evidence>
<feature type="region of interest" description="Disordered" evidence="1">
    <location>
        <begin position="161"/>
        <end position="185"/>
    </location>
</feature>
<feature type="compositionally biased region" description="Low complexity" evidence="1">
    <location>
        <begin position="316"/>
        <end position="329"/>
    </location>
</feature>
<dbReference type="EMBL" id="JASFZW010000003">
    <property type="protein sequence ID" value="KAK2079155.1"/>
    <property type="molecule type" value="Genomic_DNA"/>
</dbReference>
<sequence length="359" mass="37832">MPRSEDLAACALRARAGQGAAAWSPFAPGDGQETSRIKADLLRLKDAAQGAGALLAGFDSGAWAGKLFEPGTLADLRARLAELEGALAPEALSPWFPRRPRLRAAAATPWTRTRRPPGAAPPAIAAPHSLDWLPATEASLALRIFSLDAALVGADGAPPRNSLPRYARSVRPSAEPAPGGVALDQPVTVGGRARTVPFPPLPRKLLYGPAREFSFPQAQFLRDVANNSDSAIAVARPKGVGRGRGRGRGRGSALAAAEGRRPGINRSAPRIVGSSKKERRAMLTQKSELAKEFENSDSGNSERHYGTDYEEEAEFARQAGGRAGQGARASVEPSVVGTEDDEALSPDEESAEEELSDDE</sequence>
<dbReference type="Proteomes" id="UP001255856">
    <property type="component" value="Unassembled WGS sequence"/>
</dbReference>
<organism evidence="2 3">
    <name type="scientific">Prototheca wickerhamii</name>
    <dbReference type="NCBI Taxonomy" id="3111"/>
    <lineage>
        <taxon>Eukaryota</taxon>
        <taxon>Viridiplantae</taxon>
        <taxon>Chlorophyta</taxon>
        <taxon>core chlorophytes</taxon>
        <taxon>Trebouxiophyceae</taxon>
        <taxon>Chlorellales</taxon>
        <taxon>Chlorellaceae</taxon>
        <taxon>Prototheca</taxon>
    </lineage>
</organism>
<dbReference type="PANTHER" id="PTHR36968">
    <property type="entry name" value="HOMEOBOX-DDT DOMAIN PROTEIN RLT2"/>
    <property type="match status" value="1"/>
</dbReference>
<protein>
    <submittedName>
        <fullName evidence="2">Uncharacterized protein</fullName>
    </submittedName>
</protein>
<dbReference type="InterPro" id="IPR044977">
    <property type="entry name" value="RLT1-3"/>
</dbReference>
<dbReference type="GO" id="GO:0006357">
    <property type="term" value="P:regulation of transcription by RNA polymerase II"/>
    <property type="evidence" value="ECO:0007669"/>
    <property type="project" value="InterPro"/>
</dbReference>
<feature type="compositionally biased region" description="Basic residues" evidence="1">
    <location>
        <begin position="239"/>
        <end position="249"/>
    </location>
</feature>
<comment type="caution">
    <text evidence="2">The sequence shown here is derived from an EMBL/GenBank/DDBJ whole genome shotgun (WGS) entry which is preliminary data.</text>
</comment>
<evidence type="ECO:0000313" key="2">
    <source>
        <dbReference type="EMBL" id="KAK2079155.1"/>
    </source>
</evidence>
<accession>A0AAD9ML49</accession>
<proteinExistence type="predicted"/>
<feature type="region of interest" description="Disordered" evidence="1">
    <location>
        <begin position="235"/>
        <end position="359"/>
    </location>
</feature>
<gene>
    <name evidence="2" type="ORF">QBZ16_002846</name>
</gene>
<reference evidence="2" key="1">
    <citation type="submission" date="2021-01" db="EMBL/GenBank/DDBJ databases">
        <authorList>
            <person name="Eckstrom K.M.E."/>
        </authorList>
    </citation>
    <scope>NUCLEOTIDE SEQUENCE</scope>
    <source>
        <strain evidence="2">UVCC 0001</strain>
    </source>
</reference>
<evidence type="ECO:0000256" key="1">
    <source>
        <dbReference type="SAM" id="MobiDB-lite"/>
    </source>
</evidence>
<keyword evidence="3" id="KW-1185">Reference proteome</keyword>